<keyword evidence="1" id="KW-0472">Membrane</keyword>
<evidence type="ECO:0000256" key="1">
    <source>
        <dbReference type="SAM" id="Phobius"/>
    </source>
</evidence>
<organism evidence="2 3">
    <name type="scientific">Holothuria leucospilota</name>
    <name type="common">Black long sea cucumber</name>
    <name type="synonym">Mertensiothuria leucospilota</name>
    <dbReference type="NCBI Taxonomy" id="206669"/>
    <lineage>
        <taxon>Eukaryota</taxon>
        <taxon>Metazoa</taxon>
        <taxon>Echinodermata</taxon>
        <taxon>Eleutherozoa</taxon>
        <taxon>Echinozoa</taxon>
        <taxon>Holothuroidea</taxon>
        <taxon>Aspidochirotacea</taxon>
        <taxon>Aspidochirotida</taxon>
        <taxon>Holothuriidae</taxon>
        <taxon>Holothuria</taxon>
    </lineage>
</organism>
<keyword evidence="1" id="KW-1133">Transmembrane helix</keyword>
<keyword evidence="3" id="KW-1185">Reference proteome</keyword>
<reference evidence="2" key="1">
    <citation type="submission" date="2021-10" db="EMBL/GenBank/DDBJ databases">
        <title>Tropical sea cucumber genome reveals ecological adaptation and Cuvierian tubules defense mechanism.</title>
        <authorList>
            <person name="Chen T."/>
        </authorList>
    </citation>
    <scope>NUCLEOTIDE SEQUENCE</scope>
    <source>
        <strain evidence="2">Nanhai2018</strain>
        <tissue evidence="2">Muscle</tissue>
    </source>
</reference>
<feature type="transmembrane region" description="Helical" evidence="1">
    <location>
        <begin position="20"/>
        <end position="39"/>
    </location>
</feature>
<protein>
    <submittedName>
        <fullName evidence="2">Uncharacterized protein</fullName>
    </submittedName>
</protein>
<keyword evidence="1" id="KW-0812">Transmembrane</keyword>
<sequence>MTGYLMHWINPINGNSTTVLNASYVNWIILFLKTVYFMICMKRDIPFLPASFQKR</sequence>
<dbReference type="EMBL" id="JAIZAY010000021">
    <property type="protein sequence ID" value="KAJ8021668.1"/>
    <property type="molecule type" value="Genomic_DNA"/>
</dbReference>
<dbReference type="AlphaFoldDB" id="A0A9Q0YF25"/>
<proteinExistence type="predicted"/>
<dbReference type="Proteomes" id="UP001152320">
    <property type="component" value="Chromosome 21"/>
</dbReference>
<name>A0A9Q0YF25_HOLLE</name>
<evidence type="ECO:0000313" key="2">
    <source>
        <dbReference type="EMBL" id="KAJ8021668.1"/>
    </source>
</evidence>
<accession>A0A9Q0YF25</accession>
<evidence type="ECO:0000313" key="3">
    <source>
        <dbReference type="Proteomes" id="UP001152320"/>
    </source>
</evidence>
<comment type="caution">
    <text evidence="2">The sequence shown here is derived from an EMBL/GenBank/DDBJ whole genome shotgun (WGS) entry which is preliminary data.</text>
</comment>
<gene>
    <name evidence="2" type="ORF">HOLleu_38939</name>
</gene>